<evidence type="ECO:0000313" key="3">
    <source>
        <dbReference type="Proteomes" id="UP000318878"/>
    </source>
</evidence>
<dbReference type="Proteomes" id="UP000318878">
    <property type="component" value="Unassembled WGS sequence"/>
</dbReference>
<proteinExistence type="predicted"/>
<dbReference type="AlphaFoldDB" id="A0A5C5UYF8"/>
<protein>
    <submittedName>
        <fullName evidence="2">Uncharacterized protein</fullName>
    </submittedName>
</protein>
<dbReference type="RefSeq" id="WP_146435345.1">
    <property type="nucleotide sequence ID" value="NZ_SJPF01000005.1"/>
</dbReference>
<reference evidence="2 3" key="1">
    <citation type="submission" date="2019-02" db="EMBL/GenBank/DDBJ databases">
        <title>Deep-cultivation of Planctomycetes and their phenomic and genomic characterization uncovers novel biology.</title>
        <authorList>
            <person name="Wiegand S."/>
            <person name="Jogler M."/>
            <person name="Boedeker C."/>
            <person name="Pinto D."/>
            <person name="Vollmers J."/>
            <person name="Rivas-Marin E."/>
            <person name="Kohn T."/>
            <person name="Peeters S.H."/>
            <person name="Heuer A."/>
            <person name="Rast P."/>
            <person name="Oberbeckmann S."/>
            <person name="Bunk B."/>
            <person name="Jeske O."/>
            <person name="Meyerdierks A."/>
            <person name="Storesund J.E."/>
            <person name="Kallscheuer N."/>
            <person name="Luecker S."/>
            <person name="Lage O.M."/>
            <person name="Pohl T."/>
            <person name="Merkel B.J."/>
            <person name="Hornburger P."/>
            <person name="Mueller R.-W."/>
            <person name="Bruemmer F."/>
            <person name="Labrenz M."/>
            <person name="Spormann A.M."/>
            <person name="Op Den Camp H."/>
            <person name="Overmann J."/>
            <person name="Amann R."/>
            <person name="Jetten M.S.M."/>
            <person name="Mascher T."/>
            <person name="Medema M.H."/>
            <person name="Devos D.P."/>
            <person name="Kaster A.-K."/>
            <person name="Ovreas L."/>
            <person name="Rohde M."/>
            <person name="Galperin M.Y."/>
            <person name="Jogler C."/>
        </authorList>
    </citation>
    <scope>NUCLEOTIDE SEQUENCE [LARGE SCALE GENOMIC DNA]</scope>
    <source>
        <strain evidence="2 3">Enr8</strain>
    </source>
</reference>
<name>A0A5C5UYF8_9BACT</name>
<organism evidence="2 3">
    <name type="scientific">Blastopirellula retiformator</name>
    <dbReference type="NCBI Taxonomy" id="2527970"/>
    <lineage>
        <taxon>Bacteria</taxon>
        <taxon>Pseudomonadati</taxon>
        <taxon>Planctomycetota</taxon>
        <taxon>Planctomycetia</taxon>
        <taxon>Pirellulales</taxon>
        <taxon>Pirellulaceae</taxon>
        <taxon>Blastopirellula</taxon>
    </lineage>
</organism>
<gene>
    <name evidence="2" type="ORF">Enr8_42130</name>
</gene>
<evidence type="ECO:0000256" key="1">
    <source>
        <dbReference type="SAM" id="MobiDB-lite"/>
    </source>
</evidence>
<keyword evidence="3" id="KW-1185">Reference proteome</keyword>
<comment type="caution">
    <text evidence="2">The sequence shown here is derived from an EMBL/GenBank/DDBJ whole genome shotgun (WGS) entry which is preliminary data.</text>
</comment>
<feature type="compositionally biased region" description="Polar residues" evidence="1">
    <location>
        <begin position="1"/>
        <end position="18"/>
    </location>
</feature>
<dbReference type="EMBL" id="SJPF01000005">
    <property type="protein sequence ID" value="TWT30690.1"/>
    <property type="molecule type" value="Genomic_DNA"/>
</dbReference>
<sequence length="130" mass="14871">MSNGSKELTGQTGRNGTDQFLDASPDDFLPCLSCTENENFLGRVFWVDPYGKIFCRHCSPPFDPIVVRRILILELNENFEWAFRQTFPAIDFSQAPPSPTEPVYRLVDAEKYFAGLAIVKRYLEFGRGIR</sequence>
<evidence type="ECO:0000313" key="2">
    <source>
        <dbReference type="EMBL" id="TWT30690.1"/>
    </source>
</evidence>
<feature type="region of interest" description="Disordered" evidence="1">
    <location>
        <begin position="1"/>
        <end position="21"/>
    </location>
</feature>
<accession>A0A5C5UYF8</accession>